<dbReference type="InterPro" id="IPR009225">
    <property type="entry name" value="Phage_head_completion_GpL"/>
</dbReference>
<dbReference type="EMBL" id="QZCW01000001">
    <property type="protein sequence ID" value="MCW5320539.1"/>
    <property type="molecule type" value="Genomic_DNA"/>
</dbReference>
<feature type="region of interest" description="Disordered" evidence="1">
    <location>
        <begin position="1"/>
        <end position="20"/>
    </location>
</feature>
<proteinExistence type="predicted"/>
<reference evidence="3" key="1">
    <citation type="submission" date="2023-07" db="EMBL/GenBank/DDBJ databases">
        <title>Verminephrobacter genomes.</title>
        <authorList>
            <person name="Lund M.B."/>
        </authorList>
    </citation>
    <scope>NUCLEOTIDE SEQUENCE [LARGE SCALE GENOMIC DNA]</scope>
    <source>
        <strain evidence="3">AtM5-05</strain>
    </source>
</reference>
<dbReference type="Proteomes" id="UP001208935">
    <property type="component" value="Unassembled WGS sequence"/>
</dbReference>
<organism evidence="2 3">
    <name type="scientific">Verminephrobacter aporrectodeae subsp. tuberculatae</name>
    <dbReference type="NCBI Taxonomy" id="1110392"/>
    <lineage>
        <taxon>Bacteria</taxon>
        <taxon>Pseudomonadati</taxon>
        <taxon>Pseudomonadota</taxon>
        <taxon>Betaproteobacteria</taxon>
        <taxon>Burkholderiales</taxon>
        <taxon>Comamonadaceae</taxon>
        <taxon>Verminephrobacter</taxon>
    </lineage>
</organism>
<evidence type="ECO:0000256" key="1">
    <source>
        <dbReference type="SAM" id="MobiDB-lite"/>
    </source>
</evidence>
<evidence type="ECO:0000313" key="2">
    <source>
        <dbReference type="EMBL" id="MCW5320539.1"/>
    </source>
</evidence>
<sequence length="162" mass="18173">MSFLATESPPTPANEPAVGNDGWFPDVDLQRLREECRLDGTVTAPRLRRALLVAMSSVNAELADYRTRQKAQGYARLLDVPSSQLGEERLTMVLYLRAIHAAVQTELTEVYRDIDTAAQSGGAQAAQMEQRRLALKVDEHRRNLRWAISDLLGLRRTTVELI</sequence>
<keyword evidence="3" id="KW-1185">Reference proteome</keyword>
<dbReference type="Pfam" id="PF05926">
    <property type="entry name" value="Phage_GPL"/>
    <property type="match status" value="1"/>
</dbReference>
<gene>
    <name evidence="2" type="ORF">D5039_04885</name>
</gene>
<name>A0ABT3KRI6_9BURK</name>
<dbReference type="RefSeq" id="WP_265281249.1">
    <property type="nucleotide sequence ID" value="NZ_QZCW01000001.1"/>
</dbReference>
<comment type="caution">
    <text evidence="2">The sequence shown here is derived from an EMBL/GenBank/DDBJ whole genome shotgun (WGS) entry which is preliminary data.</text>
</comment>
<accession>A0ABT3KRI6</accession>
<evidence type="ECO:0000313" key="3">
    <source>
        <dbReference type="Proteomes" id="UP001208935"/>
    </source>
</evidence>
<protein>
    <submittedName>
        <fullName evidence="2">Head completion/stabilization protein</fullName>
    </submittedName>
</protein>